<dbReference type="PANTHER" id="PTHR34983:SF1">
    <property type="entry name" value="ARABINOGALACTAN ENDO-BETA-1,4-GALACTANASE A"/>
    <property type="match status" value="1"/>
</dbReference>
<protein>
    <recommendedName>
        <fullName evidence="3 6">Arabinogalactan endo-beta-1,4-galactanase</fullName>
        <ecNumber evidence="3 6">3.2.1.89</ecNumber>
    </recommendedName>
</protein>
<dbReference type="Proteomes" id="UP001319045">
    <property type="component" value="Chromosome"/>
</dbReference>
<keyword evidence="6" id="KW-0732">Signal</keyword>
<name>A0ABM7NXN5_9BACT</name>
<comment type="similarity">
    <text evidence="2 6">Belongs to the glycosyl hydrolase 53 family.</text>
</comment>
<dbReference type="PANTHER" id="PTHR34983">
    <property type="entry name" value="ARABINOGALACTAN ENDO-BETA-1,4-GALACTANASE A"/>
    <property type="match status" value="1"/>
</dbReference>
<evidence type="ECO:0000313" key="8">
    <source>
        <dbReference type="Proteomes" id="UP001319045"/>
    </source>
</evidence>
<accession>A0ABM7NXN5</accession>
<feature type="chain" id="PRO_5044951325" description="Arabinogalactan endo-beta-1,4-galactanase" evidence="6">
    <location>
        <begin position="21"/>
        <end position="342"/>
    </location>
</feature>
<gene>
    <name evidence="7" type="primary">galA</name>
    <name evidence="7" type="ORF">prwr041_11780</name>
</gene>
<dbReference type="EC" id="3.2.1.89" evidence="3 6"/>
<proteinExistence type="inferred from homology"/>
<dbReference type="SUPFAM" id="SSF51445">
    <property type="entry name" value="(Trans)glycosidases"/>
    <property type="match status" value="1"/>
</dbReference>
<reference evidence="7 8" key="1">
    <citation type="journal article" date="2022" name="Int. J. Syst. Evol. Microbiol.">
        <title>Prevotella herbatica sp. nov., a plant polysaccharide-decomposing anaerobic bacterium isolated from a methanogenic reactor.</title>
        <authorList>
            <person name="Uek A."/>
            <person name="Tonouchi A."/>
            <person name="Kaku N."/>
            <person name="Ueki K."/>
        </authorList>
    </citation>
    <scope>NUCLEOTIDE SEQUENCE [LARGE SCALE GENOMIC DNA]</scope>
    <source>
        <strain evidence="7 8">WR041</strain>
    </source>
</reference>
<evidence type="ECO:0000256" key="4">
    <source>
        <dbReference type="ARBA" id="ARBA00022801"/>
    </source>
</evidence>
<evidence type="ECO:0000256" key="5">
    <source>
        <dbReference type="ARBA" id="ARBA00023295"/>
    </source>
</evidence>
<sequence>MKLKYIFLAFVSIIALSSCSDTDTTVAETVPTYDMSGFAKGADVSWVTEMEAAGTKFYDANGRETECLKLLKSMGVNSIRLRVWVDPTDGWNGKQDVLAKALRAKALGFRVMIDFHYSDSWADPAHQTKPAAWANDNLDQLKVDVAKHTTDVLQTLKDKGVDVEWVQVGNETPTGMLWKEGAYSDTDQSSFAQLINAGYDAVKSVYPNAQVIIHVDKGNLLGRFTWLFDGLKANGAKWDVIGMSLYPEDSDWETETGDCLSNIKTLEDRYGCKVVLSEVGMPWDSENAGAFMAKLVTGCKAINGCLGVFYWEPECYNSWEGYSKGVFDNSGKATSTLNIFKQ</sequence>
<dbReference type="RefSeq" id="WP_207155438.1">
    <property type="nucleotide sequence ID" value="NZ_AP024484.1"/>
</dbReference>
<evidence type="ECO:0000256" key="2">
    <source>
        <dbReference type="ARBA" id="ARBA00010687"/>
    </source>
</evidence>
<evidence type="ECO:0000256" key="1">
    <source>
        <dbReference type="ARBA" id="ARBA00001695"/>
    </source>
</evidence>
<keyword evidence="5 6" id="KW-0326">Glycosidase</keyword>
<feature type="signal peptide" evidence="6">
    <location>
        <begin position="1"/>
        <end position="20"/>
    </location>
</feature>
<dbReference type="InterPro" id="IPR011683">
    <property type="entry name" value="Glyco_hydro_53"/>
</dbReference>
<evidence type="ECO:0000256" key="6">
    <source>
        <dbReference type="RuleBase" id="RU361192"/>
    </source>
</evidence>
<dbReference type="Gene3D" id="3.20.20.80">
    <property type="entry name" value="Glycosidases"/>
    <property type="match status" value="1"/>
</dbReference>
<dbReference type="PROSITE" id="PS51257">
    <property type="entry name" value="PROKAR_LIPOPROTEIN"/>
    <property type="match status" value="1"/>
</dbReference>
<evidence type="ECO:0000313" key="7">
    <source>
        <dbReference type="EMBL" id="BCS85285.1"/>
    </source>
</evidence>
<dbReference type="EMBL" id="AP024484">
    <property type="protein sequence ID" value="BCS85285.1"/>
    <property type="molecule type" value="Genomic_DNA"/>
</dbReference>
<evidence type="ECO:0000256" key="3">
    <source>
        <dbReference type="ARBA" id="ARBA00012556"/>
    </source>
</evidence>
<keyword evidence="8" id="KW-1185">Reference proteome</keyword>
<dbReference type="Pfam" id="PF07745">
    <property type="entry name" value="Glyco_hydro_53"/>
    <property type="match status" value="1"/>
</dbReference>
<keyword evidence="4 6" id="KW-0378">Hydrolase</keyword>
<organism evidence="7 8">
    <name type="scientific">Prevotella herbatica</name>
    <dbReference type="NCBI Taxonomy" id="2801997"/>
    <lineage>
        <taxon>Bacteria</taxon>
        <taxon>Pseudomonadati</taxon>
        <taxon>Bacteroidota</taxon>
        <taxon>Bacteroidia</taxon>
        <taxon>Bacteroidales</taxon>
        <taxon>Prevotellaceae</taxon>
        <taxon>Prevotella</taxon>
    </lineage>
</organism>
<comment type="catalytic activity">
    <reaction evidence="1 6">
        <text>The enzyme specifically hydrolyzes (1-&gt;4)-beta-D-galactosidic linkages in type I arabinogalactans.</text>
        <dbReference type="EC" id="3.2.1.89"/>
    </reaction>
</comment>
<dbReference type="InterPro" id="IPR017853">
    <property type="entry name" value="GH"/>
</dbReference>